<feature type="compositionally biased region" description="Pro residues" evidence="9">
    <location>
        <begin position="158"/>
        <end position="167"/>
    </location>
</feature>
<feature type="region of interest" description="Disordered" evidence="9">
    <location>
        <begin position="151"/>
        <end position="170"/>
    </location>
</feature>
<comment type="subunit">
    <text evidence="3 8">Monomer.</text>
</comment>
<dbReference type="FunFam" id="3.10.620.10:FF:000001">
    <property type="entry name" value="Blast:Protein N-terminal glutamine amidohydrolase"/>
    <property type="match status" value="1"/>
</dbReference>
<proteinExistence type="inferred from homology"/>
<dbReference type="GO" id="GO:0070773">
    <property type="term" value="F:protein-N-terminal glutamine amidohydrolase activity"/>
    <property type="evidence" value="ECO:0007669"/>
    <property type="project" value="UniProtKB-UniRule"/>
</dbReference>
<dbReference type="GO" id="GO:0005634">
    <property type="term" value="C:nucleus"/>
    <property type="evidence" value="ECO:0007669"/>
    <property type="project" value="TreeGrafter"/>
</dbReference>
<name>A0A6A4XAH7_AMPAM</name>
<evidence type="ECO:0000256" key="1">
    <source>
        <dbReference type="ARBA" id="ARBA00003923"/>
    </source>
</evidence>
<comment type="similarity">
    <text evidence="2 8">Belongs to the NTAQ1 family.</text>
</comment>
<dbReference type="InterPro" id="IPR023128">
    <property type="entry name" value="Prot_N_Gln_amidohydro_ab_roll"/>
</dbReference>
<comment type="catalytic activity">
    <reaction evidence="7 8">
        <text>N-terminal L-glutaminyl-[protein] + H2O = N-terminal L-glutamyl-[protein] + NH4(+)</text>
        <dbReference type="Rhea" id="RHEA:50680"/>
        <dbReference type="Rhea" id="RHEA-COMP:12668"/>
        <dbReference type="Rhea" id="RHEA-COMP:12777"/>
        <dbReference type="ChEBI" id="CHEBI:15377"/>
        <dbReference type="ChEBI" id="CHEBI:28938"/>
        <dbReference type="ChEBI" id="CHEBI:64721"/>
        <dbReference type="ChEBI" id="CHEBI:64722"/>
        <dbReference type="EC" id="3.5.1.122"/>
    </reaction>
</comment>
<evidence type="ECO:0000256" key="9">
    <source>
        <dbReference type="SAM" id="MobiDB-lite"/>
    </source>
</evidence>
<comment type="caution">
    <text evidence="11">The sequence shown here is derived from an EMBL/GenBank/DDBJ whole genome shotgun (WGS) entry which is preliminary data.</text>
</comment>
<dbReference type="EMBL" id="VIIS01000103">
    <property type="protein sequence ID" value="KAF0313260.1"/>
    <property type="molecule type" value="Genomic_DNA"/>
</dbReference>
<evidence type="ECO:0000256" key="8">
    <source>
        <dbReference type="RuleBase" id="RU367082"/>
    </source>
</evidence>
<evidence type="ECO:0000313" key="11">
    <source>
        <dbReference type="EMBL" id="KAF0313260.1"/>
    </source>
</evidence>
<evidence type="ECO:0000256" key="3">
    <source>
        <dbReference type="ARBA" id="ARBA00011245"/>
    </source>
</evidence>
<evidence type="ECO:0000256" key="7">
    <source>
        <dbReference type="ARBA" id="ARBA00048768"/>
    </source>
</evidence>
<evidence type="ECO:0000259" key="10">
    <source>
        <dbReference type="Pfam" id="PF09764"/>
    </source>
</evidence>
<comment type="function">
    <text evidence="1 8">Mediates the side-chain deamidation of N-terminal glutamine residues to glutamate, an important step in N-end rule pathway of protein degradation. Conversion of the resulting N-terminal glutamine to glutamate renders the protein susceptible to arginylation, polyubiquitination and degradation as specified by the N-end rule. Does not act on substrates with internal or C-terminal glutamine and does not act on non-glutamine residues in any position.</text>
</comment>
<dbReference type="Pfam" id="PF09764">
    <property type="entry name" value="Nt_Gln_amidase"/>
    <property type="match status" value="1"/>
</dbReference>
<dbReference type="GO" id="GO:0005829">
    <property type="term" value="C:cytosol"/>
    <property type="evidence" value="ECO:0007669"/>
    <property type="project" value="TreeGrafter"/>
</dbReference>
<dbReference type="InterPro" id="IPR039733">
    <property type="entry name" value="NTAQ1"/>
</dbReference>
<evidence type="ECO:0000256" key="5">
    <source>
        <dbReference type="ARBA" id="ARBA00021247"/>
    </source>
</evidence>
<evidence type="ECO:0000256" key="6">
    <source>
        <dbReference type="ARBA" id="ARBA00022801"/>
    </source>
</evidence>
<dbReference type="OrthoDB" id="191192at2759"/>
<accession>A0A6A4XAH7</accession>
<gene>
    <name evidence="11" type="primary">tun</name>
    <name evidence="11" type="ORF">FJT64_001645</name>
</gene>
<dbReference type="PANTHER" id="PTHR13035:SF0">
    <property type="entry name" value="PROTEIN N-TERMINAL GLUTAMINE AMIDOHYDROLASE"/>
    <property type="match status" value="1"/>
</dbReference>
<organism evidence="11 12">
    <name type="scientific">Amphibalanus amphitrite</name>
    <name type="common">Striped barnacle</name>
    <name type="synonym">Balanus amphitrite</name>
    <dbReference type="NCBI Taxonomy" id="1232801"/>
    <lineage>
        <taxon>Eukaryota</taxon>
        <taxon>Metazoa</taxon>
        <taxon>Ecdysozoa</taxon>
        <taxon>Arthropoda</taxon>
        <taxon>Crustacea</taxon>
        <taxon>Multicrustacea</taxon>
        <taxon>Cirripedia</taxon>
        <taxon>Thoracica</taxon>
        <taxon>Thoracicalcarea</taxon>
        <taxon>Balanomorpha</taxon>
        <taxon>Balanoidea</taxon>
        <taxon>Balanidae</taxon>
        <taxon>Amphibalaninae</taxon>
        <taxon>Amphibalanus</taxon>
    </lineage>
</organism>
<evidence type="ECO:0000313" key="12">
    <source>
        <dbReference type="Proteomes" id="UP000440578"/>
    </source>
</evidence>
<reference evidence="11 12" key="1">
    <citation type="submission" date="2019-07" db="EMBL/GenBank/DDBJ databases">
        <title>Draft genome assembly of a fouling barnacle, Amphibalanus amphitrite (Darwin, 1854): The first reference genome for Thecostraca.</title>
        <authorList>
            <person name="Kim W."/>
        </authorList>
    </citation>
    <scope>NUCLEOTIDE SEQUENCE [LARGE SCALE GENOMIC DNA]</scope>
    <source>
        <strain evidence="11">SNU_AA5</strain>
        <tissue evidence="11">Soma without cirri and trophi</tissue>
    </source>
</reference>
<dbReference type="Gene3D" id="3.10.620.10">
    <property type="entry name" value="Protein N-terminal glutamine amidohydrolase, alpha beta roll"/>
    <property type="match status" value="1"/>
</dbReference>
<keyword evidence="12" id="KW-1185">Reference proteome</keyword>
<dbReference type="Proteomes" id="UP000440578">
    <property type="component" value="Unassembled WGS sequence"/>
</dbReference>
<dbReference type="EC" id="3.5.1.122" evidence="4 8"/>
<dbReference type="AlphaFoldDB" id="A0A6A4XAH7"/>
<sequence length="208" mass="24290">MAMESPERQKIKAILPPAKECTHTLHYCEENVWLLCQHVQDKYPQELPYCYAVFISNQNQTVPLWRQRAGRTEDRVVIWDYHVIFMYQPDSRCLVYDMDSELPFPTYFHKYVTETFRTDQILHPEHHRFFRVVPATEFLSTFASDRSHMKREGGVWASPPPPYPPISTPGGSTNNLQTFISMDGRVGVGEVLNLSGFVDKFYRNLVNI</sequence>
<dbReference type="PANTHER" id="PTHR13035">
    <property type="entry name" value="PROTEIN N-TERMINAL GLUTAMINE AMIDOHYDROLASE"/>
    <property type="match status" value="1"/>
</dbReference>
<feature type="domain" description="Protein N-terminal glutamine amidohydrolase alpha beta roll" evidence="10">
    <location>
        <begin position="23"/>
        <end position="201"/>
    </location>
</feature>
<evidence type="ECO:0000256" key="4">
    <source>
        <dbReference type="ARBA" id="ARBA00012718"/>
    </source>
</evidence>
<dbReference type="InterPro" id="IPR037132">
    <property type="entry name" value="N_Gln_amidohydro_ab_roll_sf"/>
</dbReference>
<protein>
    <recommendedName>
        <fullName evidence="5 8">Protein N-terminal glutamine amidohydrolase</fullName>
        <ecNumber evidence="4 8">3.5.1.122</ecNumber>
    </recommendedName>
    <alternativeName>
        <fullName evidence="8">Protein NH2-terminal glutamine deamidase</fullName>
    </alternativeName>
</protein>
<keyword evidence="6 8" id="KW-0378">Hydrolase</keyword>
<evidence type="ECO:0000256" key="2">
    <source>
        <dbReference type="ARBA" id="ARBA00008985"/>
    </source>
</evidence>
<dbReference type="GO" id="GO:0008418">
    <property type="term" value="F:protein-N-terminal asparagine amidohydrolase activity"/>
    <property type="evidence" value="ECO:0007669"/>
    <property type="project" value="UniProtKB-UniRule"/>
</dbReference>